<keyword evidence="2" id="KW-1185">Reference proteome</keyword>
<dbReference type="RefSeq" id="WP_014043727.1">
    <property type="nucleotide sequence ID" value="NC_015952.1"/>
</dbReference>
<sequence length="462" mass="49025">MTQEPETQQERDAQEQPDPLDLLAQAITTARGSLDGAVHQLAVRFADTATAQEGRDGAHTEALEDIHRAAQAIHDAFSTAAAKVTRELARLKQQAATHHEATGKRIVQSTTALTQRFDEAGTALEEISDSQAEHYRLTGAVLAKVSPLPEDLHDYAERTREQITGLAAAVTEHRALSAETHEQVGSLPEAITGDGQETREQVGAALALLRSTLDAITETGADVRGVENALSMVIGAARDQILTPLREHAEHAAYLGEQHTGRLNGLHHLLEDVVNQESSHGLALEAISKDTHQVAQAVPNALSETLDALAASGEETRRTVLDIEQRIAAALALTGEHADQALTSIAGDLGLVANSFDGFAEQAATASSVDSLRGDVSALSELLATSTEDFTGAVQQAVSDMAAMRAAWTQESAQVLQALENMGRVFLDKANASEHAKDQAVIDLGRRVARLELNRAPAAVGS</sequence>
<dbReference type="HOGENOM" id="CLU_591745_0_0_11"/>
<organism evidence="1 2">
    <name type="scientific">Streptomyces violaceusniger (strain Tu 4113)</name>
    <dbReference type="NCBI Taxonomy" id="653045"/>
    <lineage>
        <taxon>Bacteria</taxon>
        <taxon>Bacillati</taxon>
        <taxon>Actinomycetota</taxon>
        <taxon>Actinomycetes</taxon>
        <taxon>Kitasatosporales</taxon>
        <taxon>Streptomycetaceae</taxon>
        <taxon>Streptomyces</taxon>
        <taxon>Streptomyces violaceusniger group</taxon>
    </lineage>
</organism>
<name>G2PHE6_STRV4</name>
<dbReference type="KEGG" id="svl:Strvi_0015"/>
<dbReference type="EMBL" id="CP002996">
    <property type="protein sequence ID" value="AEM88792.1"/>
    <property type="molecule type" value="Genomic_DNA"/>
</dbReference>
<dbReference type="Proteomes" id="UP000008703">
    <property type="component" value="Plasmid pSTRVI02"/>
</dbReference>
<reference evidence="1" key="1">
    <citation type="submission" date="2011-08" db="EMBL/GenBank/DDBJ databases">
        <title>Complete sequence of plasmid 2 of Streptomyces violaceusniger Tu 4113.</title>
        <authorList>
            <consortium name="US DOE Joint Genome Institute"/>
            <person name="Lucas S."/>
            <person name="Han J."/>
            <person name="Lapidus A."/>
            <person name="Cheng J.-F."/>
            <person name="Goodwin L."/>
            <person name="Pitluck S."/>
            <person name="Peters L."/>
            <person name="Ivanova N."/>
            <person name="Daligault H."/>
            <person name="Detter J.C."/>
            <person name="Han C."/>
            <person name="Tapia R."/>
            <person name="Land M."/>
            <person name="Hauser L."/>
            <person name="Kyrpides N."/>
            <person name="Ivanova N."/>
            <person name="Pagani I."/>
            <person name="Hagen A."/>
            <person name="Katz L."/>
            <person name="Fiedler H.-P."/>
            <person name="Keasling J."/>
            <person name="Fortman J."/>
            <person name="Woyke T."/>
        </authorList>
    </citation>
    <scope>NUCLEOTIDE SEQUENCE [LARGE SCALE GENOMIC DNA]</scope>
    <source>
        <strain evidence="1">Tu 4113</strain>
        <plasmid evidence="1">pSTRVI02</plasmid>
    </source>
</reference>
<gene>
    <name evidence="1" type="ORF">Strvi_0015</name>
</gene>
<evidence type="ECO:0000313" key="2">
    <source>
        <dbReference type="Proteomes" id="UP000008703"/>
    </source>
</evidence>
<protein>
    <submittedName>
        <fullName evidence="1">Uncharacterized protein</fullName>
    </submittedName>
</protein>
<proteinExistence type="predicted"/>
<keyword evidence="1" id="KW-0614">Plasmid</keyword>
<accession>G2PHE6</accession>
<evidence type="ECO:0000313" key="1">
    <source>
        <dbReference type="EMBL" id="AEM88792.1"/>
    </source>
</evidence>
<geneLocation type="plasmid" evidence="1 2">
    <name>pSTRVI02</name>
</geneLocation>
<dbReference type="AlphaFoldDB" id="G2PHE6"/>